<keyword evidence="1" id="KW-1133">Transmembrane helix</keyword>
<keyword evidence="1" id="KW-0812">Transmembrane</keyword>
<evidence type="ECO:0000256" key="1">
    <source>
        <dbReference type="SAM" id="Phobius"/>
    </source>
</evidence>
<dbReference type="OrthoDB" id="8114024at2"/>
<evidence type="ECO:0000313" key="2">
    <source>
        <dbReference type="EMBL" id="ACL59342.1"/>
    </source>
</evidence>
<reference evidence="2 3" key="1">
    <citation type="submission" date="2009-01" db="EMBL/GenBank/DDBJ databases">
        <title>Complete sequence of chromosome of Methylobacterium nodulans ORS 2060.</title>
        <authorList>
            <consortium name="US DOE Joint Genome Institute"/>
            <person name="Lucas S."/>
            <person name="Copeland A."/>
            <person name="Lapidus A."/>
            <person name="Glavina del Rio T."/>
            <person name="Dalin E."/>
            <person name="Tice H."/>
            <person name="Bruce D."/>
            <person name="Goodwin L."/>
            <person name="Pitluck S."/>
            <person name="Sims D."/>
            <person name="Brettin T."/>
            <person name="Detter J.C."/>
            <person name="Han C."/>
            <person name="Larimer F."/>
            <person name="Land M."/>
            <person name="Hauser L."/>
            <person name="Kyrpides N."/>
            <person name="Ivanova N."/>
            <person name="Marx C.J."/>
            <person name="Richardson P."/>
        </authorList>
    </citation>
    <scope>NUCLEOTIDE SEQUENCE [LARGE SCALE GENOMIC DNA]</scope>
    <source>
        <strain evidence="3">LMG 21967 / CNCM I-2342 / ORS 2060</strain>
    </source>
</reference>
<keyword evidence="1" id="KW-0472">Membrane</keyword>
<dbReference type="KEGG" id="mno:Mnod_4474"/>
<dbReference type="eggNOG" id="ENOG502ZCBP">
    <property type="taxonomic scope" value="Bacteria"/>
</dbReference>
<feature type="transmembrane region" description="Helical" evidence="1">
    <location>
        <begin position="87"/>
        <end position="112"/>
    </location>
</feature>
<sequence>MSLMPLLRSFHRWNAALLGLFLTLHLATHAAGMAGVAAHLAVLRRLREIYRGMLTETLLIGLFAVQILLGVALAFGRGWPRGGWAWLQVLSGGYLVFFLLQHVPAILLARMQEPPLDTDSHFAAAVVSRAPFVFYFGPYYALALAALAAHLAAALRFRNWPAPAPLWLRLLPLAGLAFGLAVVAGLSGLWSPVPLPPANAAYLERLRAW</sequence>
<dbReference type="Proteomes" id="UP000008207">
    <property type="component" value="Chromosome"/>
</dbReference>
<dbReference type="RefSeq" id="WP_015930980.1">
    <property type="nucleotide sequence ID" value="NC_011894.1"/>
</dbReference>
<feature type="transmembrane region" description="Helical" evidence="1">
    <location>
        <begin position="132"/>
        <end position="155"/>
    </location>
</feature>
<gene>
    <name evidence="2" type="ordered locus">Mnod_4474</name>
</gene>
<dbReference type="AlphaFoldDB" id="B8IBT8"/>
<dbReference type="HOGENOM" id="CLU_112461_0_0_5"/>
<dbReference type="GO" id="GO:0016020">
    <property type="term" value="C:membrane"/>
    <property type="evidence" value="ECO:0007669"/>
    <property type="project" value="InterPro"/>
</dbReference>
<feature type="transmembrane region" description="Helical" evidence="1">
    <location>
        <begin position="167"/>
        <end position="190"/>
    </location>
</feature>
<proteinExistence type="predicted"/>
<dbReference type="EMBL" id="CP001349">
    <property type="protein sequence ID" value="ACL59342.1"/>
    <property type="molecule type" value="Genomic_DNA"/>
</dbReference>
<name>B8IBT8_METNO</name>
<keyword evidence="3" id="KW-1185">Reference proteome</keyword>
<dbReference type="InterPro" id="IPR034804">
    <property type="entry name" value="SQR/QFR_C/D"/>
</dbReference>
<dbReference type="SUPFAM" id="SSF81343">
    <property type="entry name" value="Fumarate reductase respiratory complex transmembrane subunits"/>
    <property type="match status" value="1"/>
</dbReference>
<protein>
    <submittedName>
        <fullName evidence="2">Uncharacterized protein</fullName>
    </submittedName>
</protein>
<organism evidence="2 3">
    <name type="scientific">Methylobacterium nodulans (strain LMG 21967 / CNCM I-2342 / ORS 2060)</name>
    <dbReference type="NCBI Taxonomy" id="460265"/>
    <lineage>
        <taxon>Bacteria</taxon>
        <taxon>Pseudomonadati</taxon>
        <taxon>Pseudomonadota</taxon>
        <taxon>Alphaproteobacteria</taxon>
        <taxon>Hyphomicrobiales</taxon>
        <taxon>Methylobacteriaceae</taxon>
        <taxon>Methylobacterium</taxon>
    </lineage>
</organism>
<accession>B8IBT8</accession>
<evidence type="ECO:0000313" key="3">
    <source>
        <dbReference type="Proteomes" id="UP000008207"/>
    </source>
</evidence>
<feature type="transmembrane region" description="Helical" evidence="1">
    <location>
        <begin position="54"/>
        <end position="75"/>
    </location>
</feature>